<keyword evidence="5" id="KW-0235">DNA replication</keyword>
<keyword evidence="3 5" id="KW-0548">Nucleotidyltransferase</keyword>
<keyword evidence="5" id="KW-0460">Magnesium</keyword>
<keyword evidence="5" id="KW-0234">DNA repair</keyword>
<keyword evidence="5" id="KW-0963">Cytoplasm</keyword>
<keyword evidence="4 5" id="KW-0239">DNA-directed DNA polymerase</keyword>
<name>A0A7W5AXJ5_9BACL</name>
<dbReference type="SUPFAM" id="SSF100879">
    <property type="entry name" value="Lesion bypass DNA polymerase (Y-family), little finger domain"/>
    <property type="match status" value="1"/>
</dbReference>
<comment type="cofactor">
    <cofactor evidence="5">
        <name>Mg(2+)</name>
        <dbReference type="ChEBI" id="CHEBI:18420"/>
    </cofactor>
    <text evidence="5">Binds 2 magnesium ions per subunit.</text>
</comment>
<evidence type="ECO:0000256" key="2">
    <source>
        <dbReference type="ARBA" id="ARBA00022457"/>
    </source>
</evidence>
<feature type="active site" evidence="5">
    <location>
        <position position="112"/>
    </location>
</feature>
<dbReference type="PROSITE" id="PS50173">
    <property type="entry name" value="UMUC"/>
    <property type="match status" value="1"/>
</dbReference>
<keyword evidence="8" id="KW-1185">Reference proteome</keyword>
<dbReference type="Pfam" id="PF00817">
    <property type="entry name" value="IMS"/>
    <property type="match status" value="1"/>
</dbReference>
<evidence type="ECO:0000313" key="8">
    <source>
        <dbReference type="Proteomes" id="UP000570361"/>
    </source>
</evidence>
<gene>
    <name evidence="5" type="primary">dinB</name>
    <name evidence="7" type="ORF">FHS18_002034</name>
</gene>
<dbReference type="PANTHER" id="PTHR11076">
    <property type="entry name" value="DNA REPAIR POLYMERASE UMUC / TRANSFERASE FAMILY MEMBER"/>
    <property type="match status" value="1"/>
</dbReference>
<keyword evidence="5 7" id="KW-0808">Transferase</keyword>
<keyword evidence="2 5" id="KW-0515">Mutator protein</keyword>
<dbReference type="EMBL" id="JACHXK010000003">
    <property type="protein sequence ID" value="MBB3109971.1"/>
    <property type="molecule type" value="Genomic_DNA"/>
</dbReference>
<dbReference type="CDD" id="cd03586">
    <property type="entry name" value="PolY_Pol_IV_kappa"/>
    <property type="match status" value="1"/>
</dbReference>
<dbReference type="SUPFAM" id="SSF56672">
    <property type="entry name" value="DNA/RNA polymerases"/>
    <property type="match status" value="1"/>
</dbReference>
<organism evidence="7 8">
    <name type="scientific">Paenibacillus phyllosphaerae</name>
    <dbReference type="NCBI Taxonomy" id="274593"/>
    <lineage>
        <taxon>Bacteria</taxon>
        <taxon>Bacillati</taxon>
        <taxon>Bacillota</taxon>
        <taxon>Bacilli</taxon>
        <taxon>Bacillales</taxon>
        <taxon>Paenibacillaceae</taxon>
        <taxon>Paenibacillus</taxon>
    </lineage>
</organism>
<feature type="site" description="Substrate discrimination" evidence="5">
    <location>
        <position position="19"/>
    </location>
</feature>
<evidence type="ECO:0000256" key="5">
    <source>
        <dbReference type="HAMAP-Rule" id="MF_01113"/>
    </source>
</evidence>
<dbReference type="GO" id="GO:0003887">
    <property type="term" value="F:DNA-directed DNA polymerase activity"/>
    <property type="evidence" value="ECO:0007669"/>
    <property type="project" value="UniProtKB-UniRule"/>
</dbReference>
<dbReference type="RefSeq" id="WP_183599537.1">
    <property type="nucleotide sequence ID" value="NZ_JACHXK010000003.1"/>
</dbReference>
<dbReference type="NCBIfam" id="NF002848">
    <property type="entry name" value="PRK03103.1"/>
    <property type="match status" value="1"/>
</dbReference>
<comment type="subunit">
    <text evidence="5">Monomer.</text>
</comment>
<dbReference type="InterPro" id="IPR001126">
    <property type="entry name" value="UmuC"/>
</dbReference>
<dbReference type="NCBIfam" id="NF002492">
    <property type="entry name" value="PRK01810.1"/>
    <property type="match status" value="1"/>
</dbReference>
<dbReference type="InterPro" id="IPR043502">
    <property type="entry name" value="DNA/RNA_pol_sf"/>
</dbReference>
<evidence type="ECO:0000313" key="7">
    <source>
        <dbReference type="EMBL" id="MBB3109971.1"/>
    </source>
</evidence>
<feature type="binding site" evidence="5">
    <location>
        <position position="111"/>
    </location>
    <ligand>
        <name>Mg(2+)</name>
        <dbReference type="ChEBI" id="CHEBI:18420"/>
    </ligand>
</feature>
<feature type="binding site" evidence="5">
    <location>
        <position position="14"/>
    </location>
    <ligand>
        <name>Mg(2+)</name>
        <dbReference type="ChEBI" id="CHEBI:18420"/>
    </ligand>
</feature>
<keyword evidence="5" id="KW-0479">Metal-binding</keyword>
<dbReference type="Gene3D" id="1.10.150.20">
    <property type="entry name" value="5' to 3' exonuclease, C-terminal subdomain"/>
    <property type="match status" value="1"/>
</dbReference>
<sequence>MATNRTGRIIIHLDMNAFYCSVHEAEQPDIYKGKATAVAGSSELRKGVIVTSSYAARQRGVKTGMTVRQGLKLCPDLILIQPDFNLYRKYSRGFMSIASQYTPLVEATSIDECYLDITGSSVFGEPLEIARTIQTRIQQEWQLPCSIGIAPNKLLAKMASDMQKPNGFTVLRIRDVSKLLWHKPCDTLFGVGRKTAEKLRKLNIRTIGQLAATDENLLIKQFGVVGSWLKAAANGIDHSPVIAEREPNKSIGHTTTMPRDVTEREEAHRILLNLTDQTARRLRRQKLMAKAVQITIRKPDMTTITRSSTMEVPTDVMADLFKEATTIFDRYWREGDPLRLLGVTLQNLSPRDDTAVQLDLFNYEEQPRKEALTKAMDQLRDKFGEDAVLTAGMLGDDPSALIRNKRIRGTSLQTDDLLLYSDE</sequence>
<dbReference type="GO" id="GO:0042276">
    <property type="term" value="P:error-prone translesion synthesis"/>
    <property type="evidence" value="ECO:0007669"/>
    <property type="project" value="TreeGrafter"/>
</dbReference>
<dbReference type="Gene3D" id="3.30.1490.100">
    <property type="entry name" value="DNA polymerase, Y-family, little finger domain"/>
    <property type="match status" value="1"/>
</dbReference>
<comment type="catalytic activity">
    <reaction evidence="5">
        <text>DNA(n) + a 2'-deoxyribonucleoside 5'-triphosphate = DNA(n+1) + diphosphate</text>
        <dbReference type="Rhea" id="RHEA:22508"/>
        <dbReference type="Rhea" id="RHEA-COMP:17339"/>
        <dbReference type="Rhea" id="RHEA-COMP:17340"/>
        <dbReference type="ChEBI" id="CHEBI:33019"/>
        <dbReference type="ChEBI" id="CHEBI:61560"/>
        <dbReference type="ChEBI" id="CHEBI:173112"/>
        <dbReference type="EC" id="2.7.7.7"/>
    </reaction>
</comment>
<dbReference type="GO" id="GO:0005829">
    <property type="term" value="C:cytosol"/>
    <property type="evidence" value="ECO:0007669"/>
    <property type="project" value="TreeGrafter"/>
</dbReference>
<dbReference type="InterPro" id="IPR036775">
    <property type="entry name" value="DNA_pol_Y-fam_lit_finger_sf"/>
</dbReference>
<dbReference type="GO" id="GO:0006281">
    <property type="term" value="P:DNA repair"/>
    <property type="evidence" value="ECO:0007669"/>
    <property type="project" value="UniProtKB-UniRule"/>
</dbReference>
<evidence type="ECO:0000256" key="3">
    <source>
        <dbReference type="ARBA" id="ARBA00022695"/>
    </source>
</evidence>
<comment type="function">
    <text evidence="5">Poorly processive, error-prone DNA polymerase involved in untargeted mutagenesis. Copies undamaged DNA at stalled replication forks, which arise in vivo from mismatched or misaligned primer ends. These misaligned primers can be extended by PolIV. Exhibits no 3'-5' exonuclease (proofreading) activity. May be involved in translesional synthesis, in conjunction with the beta clamp from PolIII.</text>
</comment>
<evidence type="ECO:0000256" key="4">
    <source>
        <dbReference type="ARBA" id="ARBA00022932"/>
    </source>
</evidence>
<dbReference type="Pfam" id="PF11799">
    <property type="entry name" value="IMS_C"/>
    <property type="match status" value="1"/>
</dbReference>
<evidence type="ECO:0000259" key="6">
    <source>
        <dbReference type="PROSITE" id="PS50173"/>
    </source>
</evidence>
<dbReference type="InterPro" id="IPR017961">
    <property type="entry name" value="DNA_pol_Y-fam_little_finger"/>
</dbReference>
<dbReference type="InterPro" id="IPR024728">
    <property type="entry name" value="PolY_HhH_motif"/>
</dbReference>
<dbReference type="GO" id="GO:0003684">
    <property type="term" value="F:damaged DNA binding"/>
    <property type="evidence" value="ECO:0007669"/>
    <property type="project" value="InterPro"/>
</dbReference>
<accession>A0A7W5AXJ5</accession>
<dbReference type="Gene3D" id="3.30.70.270">
    <property type="match status" value="1"/>
</dbReference>
<dbReference type="GO" id="GO:0009432">
    <property type="term" value="P:SOS response"/>
    <property type="evidence" value="ECO:0007669"/>
    <property type="project" value="TreeGrafter"/>
</dbReference>
<feature type="domain" description="UmuC" evidence="6">
    <location>
        <begin position="10"/>
        <end position="192"/>
    </location>
</feature>
<dbReference type="InterPro" id="IPR043128">
    <property type="entry name" value="Rev_trsase/Diguanyl_cyclase"/>
</dbReference>
<dbReference type="InterPro" id="IPR022880">
    <property type="entry name" value="DNApol_IV"/>
</dbReference>
<dbReference type="Pfam" id="PF11798">
    <property type="entry name" value="IMS_HHH"/>
    <property type="match status" value="1"/>
</dbReference>
<dbReference type="AlphaFoldDB" id="A0A7W5AXJ5"/>
<dbReference type="InterPro" id="IPR050116">
    <property type="entry name" value="DNA_polymerase-Y"/>
</dbReference>
<comment type="subcellular location">
    <subcellularLocation>
        <location evidence="5">Cytoplasm</location>
    </subcellularLocation>
</comment>
<dbReference type="NCBIfam" id="NF002677">
    <property type="entry name" value="PRK02406.1"/>
    <property type="match status" value="1"/>
</dbReference>
<dbReference type="HAMAP" id="MF_01113">
    <property type="entry name" value="DNApol_IV"/>
    <property type="match status" value="1"/>
</dbReference>
<keyword evidence="5" id="KW-0238">DNA-binding</keyword>
<dbReference type="GO" id="GO:0000287">
    <property type="term" value="F:magnesium ion binding"/>
    <property type="evidence" value="ECO:0007669"/>
    <property type="project" value="UniProtKB-UniRule"/>
</dbReference>
<keyword evidence="5" id="KW-0227">DNA damage</keyword>
<comment type="caution">
    <text evidence="7">The sequence shown here is derived from an EMBL/GenBank/DDBJ whole genome shotgun (WGS) entry which is preliminary data.</text>
</comment>
<dbReference type="GO" id="GO:0006261">
    <property type="term" value="P:DNA-templated DNA replication"/>
    <property type="evidence" value="ECO:0007669"/>
    <property type="project" value="UniProtKB-UniRule"/>
</dbReference>
<reference evidence="7 8" key="1">
    <citation type="submission" date="2020-08" db="EMBL/GenBank/DDBJ databases">
        <title>Genomic Encyclopedia of Type Strains, Phase III (KMG-III): the genomes of soil and plant-associated and newly described type strains.</title>
        <authorList>
            <person name="Whitman W."/>
        </authorList>
    </citation>
    <scope>NUCLEOTIDE SEQUENCE [LARGE SCALE GENOMIC DNA]</scope>
    <source>
        <strain evidence="7 8">CECT 5862</strain>
    </source>
</reference>
<comment type="similarity">
    <text evidence="1 5">Belongs to the DNA polymerase type-Y family.</text>
</comment>
<protein>
    <recommendedName>
        <fullName evidence="5">DNA polymerase IV</fullName>
        <shortName evidence="5">Pol IV</shortName>
        <ecNumber evidence="5">2.7.7.7</ecNumber>
    </recommendedName>
</protein>
<dbReference type="PANTHER" id="PTHR11076:SF33">
    <property type="entry name" value="DNA POLYMERASE KAPPA"/>
    <property type="match status" value="1"/>
</dbReference>
<proteinExistence type="inferred from homology"/>
<dbReference type="Proteomes" id="UP000570361">
    <property type="component" value="Unassembled WGS sequence"/>
</dbReference>
<dbReference type="EC" id="2.7.7.7" evidence="5"/>
<evidence type="ECO:0000256" key="1">
    <source>
        <dbReference type="ARBA" id="ARBA00010945"/>
    </source>
</evidence>
<dbReference type="Gene3D" id="3.40.1170.60">
    <property type="match status" value="1"/>
</dbReference>